<evidence type="ECO:0000256" key="2">
    <source>
        <dbReference type="ARBA" id="ARBA00022490"/>
    </source>
</evidence>
<dbReference type="PROSITE" id="PS50995">
    <property type="entry name" value="HTH_MARR_2"/>
    <property type="match status" value="1"/>
</dbReference>
<evidence type="ECO:0000259" key="6">
    <source>
        <dbReference type="PROSITE" id="PS50995"/>
    </source>
</evidence>
<keyword evidence="4" id="KW-0238">DNA-binding</keyword>
<dbReference type="EMBL" id="JAGKSB010000016">
    <property type="protein sequence ID" value="MBP3944327.1"/>
    <property type="molecule type" value="Genomic_DNA"/>
</dbReference>
<dbReference type="InterPro" id="IPR036390">
    <property type="entry name" value="WH_DNA-bd_sf"/>
</dbReference>
<evidence type="ECO:0000256" key="4">
    <source>
        <dbReference type="ARBA" id="ARBA00023125"/>
    </source>
</evidence>
<evidence type="ECO:0000256" key="3">
    <source>
        <dbReference type="ARBA" id="ARBA00023015"/>
    </source>
</evidence>
<dbReference type="Pfam" id="PF22381">
    <property type="entry name" value="Staph_reg_Sar_Rot"/>
    <property type="match status" value="1"/>
</dbReference>
<accession>A0A8T4HG81</accession>
<proteinExistence type="predicted"/>
<dbReference type="PANTHER" id="PTHR33164:SF5">
    <property type="entry name" value="ORGANIC HYDROPEROXIDE RESISTANCE TRANSCRIPTIONAL REGULATOR"/>
    <property type="match status" value="1"/>
</dbReference>
<feature type="domain" description="HTH marR-type" evidence="6">
    <location>
        <begin position="8"/>
        <end position="138"/>
    </location>
</feature>
<evidence type="ECO:0000256" key="1">
    <source>
        <dbReference type="ARBA" id="ARBA00004496"/>
    </source>
</evidence>
<dbReference type="InterPro" id="IPR039422">
    <property type="entry name" value="MarR/SlyA-like"/>
</dbReference>
<name>A0A8T4HG81_9SPHI</name>
<organism evidence="7 8">
    <name type="scientific">Rhinopithecimicrobium faecis</name>
    <dbReference type="NCBI Taxonomy" id="2820698"/>
    <lineage>
        <taxon>Bacteria</taxon>
        <taxon>Pseudomonadati</taxon>
        <taxon>Bacteroidota</taxon>
        <taxon>Sphingobacteriia</taxon>
        <taxon>Sphingobacteriales</taxon>
        <taxon>Sphingobacteriaceae</taxon>
        <taxon>Rhinopithecimicrobium</taxon>
    </lineage>
</organism>
<dbReference type="AlphaFoldDB" id="A0A8T4HG81"/>
<comment type="subcellular location">
    <subcellularLocation>
        <location evidence="1">Cytoplasm</location>
    </subcellularLocation>
</comment>
<keyword evidence="2" id="KW-0963">Cytoplasm</keyword>
<dbReference type="Proteomes" id="UP000679691">
    <property type="component" value="Unassembled WGS sequence"/>
</dbReference>
<sequence length="139" mass="16329">MKDPLKLKEQYCFPLYALSREITQRYRPLLQEIDLTYPQYLVLLVLWEERLQTVNQLGEKLYLDSGTLTPLLKRLEQKGHILRQRSKQDERVVEITLTPTGEALKESAQCIPLRMMESLDMPLADFEVIKKLADKLLIK</sequence>
<dbReference type="SMART" id="SM00347">
    <property type="entry name" value="HTH_MARR"/>
    <property type="match status" value="1"/>
</dbReference>
<dbReference type="GO" id="GO:0003700">
    <property type="term" value="F:DNA-binding transcription factor activity"/>
    <property type="evidence" value="ECO:0007669"/>
    <property type="project" value="InterPro"/>
</dbReference>
<reference evidence="7" key="1">
    <citation type="submission" date="2021-03" db="EMBL/GenBank/DDBJ databases">
        <authorList>
            <person name="Lu T."/>
            <person name="Wang Q."/>
            <person name="Han X."/>
        </authorList>
    </citation>
    <scope>NUCLEOTIDE SEQUENCE</scope>
    <source>
        <strain evidence="7">WQ 2009</strain>
    </source>
</reference>
<dbReference type="SUPFAM" id="SSF46785">
    <property type="entry name" value="Winged helix' DNA-binding domain"/>
    <property type="match status" value="1"/>
</dbReference>
<dbReference type="PANTHER" id="PTHR33164">
    <property type="entry name" value="TRANSCRIPTIONAL REGULATOR, MARR FAMILY"/>
    <property type="match status" value="1"/>
</dbReference>
<dbReference type="RefSeq" id="WP_353547834.1">
    <property type="nucleotide sequence ID" value="NZ_JAGKSB010000016.1"/>
</dbReference>
<keyword evidence="5" id="KW-0804">Transcription</keyword>
<dbReference type="FunFam" id="1.10.10.10:FF:000163">
    <property type="entry name" value="MarR family transcriptional regulator"/>
    <property type="match status" value="1"/>
</dbReference>
<keyword evidence="3" id="KW-0805">Transcription regulation</keyword>
<comment type="caution">
    <text evidence="7">The sequence shown here is derived from an EMBL/GenBank/DDBJ whole genome shotgun (WGS) entry which is preliminary data.</text>
</comment>
<evidence type="ECO:0000256" key="5">
    <source>
        <dbReference type="ARBA" id="ARBA00023163"/>
    </source>
</evidence>
<dbReference type="InterPro" id="IPR055166">
    <property type="entry name" value="Transc_reg_Sar_Rot_HTH"/>
</dbReference>
<dbReference type="InterPro" id="IPR036388">
    <property type="entry name" value="WH-like_DNA-bd_sf"/>
</dbReference>
<protein>
    <submittedName>
        <fullName evidence="7">MarR family transcriptional regulator</fullName>
    </submittedName>
</protein>
<dbReference type="GO" id="GO:0003677">
    <property type="term" value="F:DNA binding"/>
    <property type="evidence" value="ECO:0007669"/>
    <property type="project" value="UniProtKB-KW"/>
</dbReference>
<evidence type="ECO:0000313" key="8">
    <source>
        <dbReference type="Proteomes" id="UP000679691"/>
    </source>
</evidence>
<evidence type="ECO:0000313" key="7">
    <source>
        <dbReference type="EMBL" id="MBP3944327.1"/>
    </source>
</evidence>
<dbReference type="InterPro" id="IPR000835">
    <property type="entry name" value="HTH_MarR-typ"/>
</dbReference>
<dbReference type="PRINTS" id="PR00598">
    <property type="entry name" value="HTHMARR"/>
</dbReference>
<dbReference type="Gene3D" id="1.10.10.10">
    <property type="entry name" value="Winged helix-like DNA-binding domain superfamily/Winged helix DNA-binding domain"/>
    <property type="match status" value="1"/>
</dbReference>
<dbReference type="GO" id="GO:0006950">
    <property type="term" value="P:response to stress"/>
    <property type="evidence" value="ECO:0007669"/>
    <property type="project" value="TreeGrafter"/>
</dbReference>
<keyword evidence="8" id="KW-1185">Reference proteome</keyword>
<dbReference type="GO" id="GO:0005737">
    <property type="term" value="C:cytoplasm"/>
    <property type="evidence" value="ECO:0007669"/>
    <property type="project" value="UniProtKB-SubCell"/>
</dbReference>
<gene>
    <name evidence="7" type="ORF">J5U18_12330</name>
</gene>